<accession>A0A1T4K3F0</accession>
<keyword evidence="4 7" id="KW-0812">Transmembrane</keyword>
<keyword evidence="5 7" id="KW-1133">Transmembrane helix</keyword>
<dbReference type="PANTHER" id="PTHR42770:SF15">
    <property type="entry name" value="GLUTAMATE_GAMMA-AMINOBUTYRATE ANTIPORTER-RELATED"/>
    <property type="match status" value="1"/>
</dbReference>
<keyword evidence="3" id="KW-1003">Cell membrane</keyword>
<dbReference type="RefSeq" id="WP_078806041.1">
    <property type="nucleotide sequence ID" value="NZ_FUXI01000001.1"/>
</dbReference>
<feature type="transmembrane region" description="Helical" evidence="7">
    <location>
        <begin position="154"/>
        <end position="179"/>
    </location>
</feature>
<proteinExistence type="predicted"/>
<evidence type="ECO:0000256" key="2">
    <source>
        <dbReference type="ARBA" id="ARBA00022448"/>
    </source>
</evidence>
<name>A0A1T4K3F0_9ENTE</name>
<dbReference type="PIRSF" id="PIRSF006060">
    <property type="entry name" value="AA_transporter"/>
    <property type="match status" value="1"/>
</dbReference>
<keyword evidence="2" id="KW-0813">Transport</keyword>
<feature type="transmembrane region" description="Helical" evidence="7">
    <location>
        <begin position="82"/>
        <end position="99"/>
    </location>
</feature>
<feature type="transmembrane region" description="Helical" evidence="7">
    <location>
        <begin position="39"/>
        <end position="61"/>
    </location>
</feature>
<dbReference type="STRING" id="263852.SAMN02745116_00069"/>
<feature type="transmembrane region" description="Helical" evidence="7">
    <location>
        <begin position="446"/>
        <end position="467"/>
    </location>
</feature>
<evidence type="ECO:0000313" key="9">
    <source>
        <dbReference type="Proteomes" id="UP000190328"/>
    </source>
</evidence>
<dbReference type="GO" id="GO:0022857">
    <property type="term" value="F:transmembrane transporter activity"/>
    <property type="evidence" value="ECO:0007669"/>
    <property type="project" value="InterPro"/>
</dbReference>
<organism evidence="8 9">
    <name type="scientific">Pilibacter termitis</name>
    <dbReference type="NCBI Taxonomy" id="263852"/>
    <lineage>
        <taxon>Bacteria</taxon>
        <taxon>Bacillati</taxon>
        <taxon>Bacillota</taxon>
        <taxon>Bacilli</taxon>
        <taxon>Lactobacillales</taxon>
        <taxon>Enterococcaceae</taxon>
        <taxon>Pilibacter</taxon>
    </lineage>
</organism>
<dbReference type="Proteomes" id="UP000190328">
    <property type="component" value="Unassembled WGS sequence"/>
</dbReference>
<evidence type="ECO:0000256" key="4">
    <source>
        <dbReference type="ARBA" id="ARBA00022692"/>
    </source>
</evidence>
<dbReference type="EMBL" id="FUXI01000001">
    <property type="protein sequence ID" value="SJZ36990.1"/>
    <property type="molecule type" value="Genomic_DNA"/>
</dbReference>
<feature type="transmembrane region" description="Helical" evidence="7">
    <location>
        <begin position="368"/>
        <end position="393"/>
    </location>
</feature>
<evidence type="ECO:0000313" key="8">
    <source>
        <dbReference type="EMBL" id="SJZ36990.1"/>
    </source>
</evidence>
<sequence>MDNKKQLRWFTVGLIAFNMVWGIGNVVNNYAQQGISVVTSWVLILALYFIPYALIVGQLGSAFKDSNGGVSSWIRHTSTKRLAYYAAWTYWVVHIPYLAQKPQAILIALGWIFKGNGELLASLQIWQIQLICLVIFLLFLLLSTKGLSTLKVIGGLAGTATFVMSILFILFAVGAPMINKDVTLATPHMDQISTYIPKFNFGYLTTVSMLVFAVGGAEKISPYVNATKNPAKEFPKGMIFLAAMVGISAILGTFAMGMLFASNNIPKDLMANGAYAAFQILGKYWGVGNLLMIIYAITNGVGQIAALAFSIDAPLKILLAEADSEFVPAWLRKKTAKGVLVNGYKLTGVLVSIIILVPLLGLKDMNGLVTWLTNLNSVVMPMRYMWVFLAYMLLNKAIKEFNSEYKFVKNPKLAFVFGAWCFIFTAFACVLGMVPKENYADDPQAWIFRLITNILTPIVLILLGMILPKIARREKTKGVVE</sequence>
<feature type="transmembrane region" description="Helical" evidence="7">
    <location>
        <begin position="7"/>
        <end position="27"/>
    </location>
</feature>
<evidence type="ECO:0000256" key="3">
    <source>
        <dbReference type="ARBA" id="ARBA00022475"/>
    </source>
</evidence>
<dbReference type="Pfam" id="PF13520">
    <property type="entry name" value="AA_permease_2"/>
    <property type="match status" value="1"/>
</dbReference>
<dbReference type="InterPro" id="IPR050367">
    <property type="entry name" value="APC_superfamily"/>
</dbReference>
<dbReference type="GO" id="GO:0005886">
    <property type="term" value="C:plasma membrane"/>
    <property type="evidence" value="ECO:0007669"/>
    <property type="project" value="UniProtKB-SubCell"/>
</dbReference>
<feature type="transmembrane region" description="Helical" evidence="7">
    <location>
        <begin position="413"/>
        <end position="434"/>
    </location>
</feature>
<dbReference type="PANTHER" id="PTHR42770">
    <property type="entry name" value="AMINO ACID TRANSPORTER-RELATED"/>
    <property type="match status" value="1"/>
</dbReference>
<dbReference type="Gene3D" id="1.20.1740.10">
    <property type="entry name" value="Amino acid/polyamine transporter I"/>
    <property type="match status" value="1"/>
</dbReference>
<dbReference type="InterPro" id="IPR002293">
    <property type="entry name" value="AA/rel_permease1"/>
</dbReference>
<evidence type="ECO:0000256" key="6">
    <source>
        <dbReference type="ARBA" id="ARBA00023136"/>
    </source>
</evidence>
<comment type="subcellular location">
    <subcellularLocation>
        <location evidence="1">Cell membrane</location>
        <topology evidence="1">Multi-pass membrane protein</topology>
    </subcellularLocation>
</comment>
<reference evidence="8 9" key="1">
    <citation type="submission" date="2017-02" db="EMBL/GenBank/DDBJ databases">
        <authorList>
            <person name="Peterson S.W."/>
        </authorList>
    </citation>
    <scope>NUCLEOTIDE SEQUENCE [LARGE SCALE GENOMIC DNA]</scope>
    <source>
        <strain evidence="8 9">ATCC BAA-1030</strain>
    </source>
</reference>
<evidence type="ECO:0000256" key="5">
    <source>
        <dbReference type="ARBA" id="ARBA00022989"/>
    </source>
</evidence>
<feature type="transmembrane region" description="Helical" evidence="7">
    <location>
        <begin position="199"/>
        <end position="217"/>
    </location>
</feature>
<keyword evidence="6 7" id="KW-0472">Membrane</keyword>
<evidence type="ECO:0000256" key="7">
    <source>
        <dbReference type="SAM" id="Phobius"/>
    </source>
</evidence>
<gene>
    <name evidence="8" type="ORF">SAMN02745116_00069</name>
</gene>
<feature type="transmembrane region" description="Helical" evidence="7">
    <location>
        <begin position="339"/>
        <end position="362"/>
    </location>
</feature>
<feature type="transmembrane region" description="Helical" evidence="7">
    <location>
        <begin position="238"/>
        <end position="261"/>
    </location>
</feature>
<dbReference type="AlphaFoldDB" id="A0A1T4K3F0"/>
<protein>
    <submittedName>
        <fullName evidence="8">Amino acid transporter</fullName>
    </submittedName>
</protein>
<dbReference type="OrthoDB" id="92719at2"/>
<feature type="transmembrane region" description="Helical" evidence="7">
    <location>
        <begin position="119"/>
        <end position="142"/>
    </location>
</feature>
<evidence type="ECO:0000256" key="1">
    <source>
        <dbReference type="ARBA" id="ARBA00004651"/>
    </source>
</evidence>
<keyword evidence="9" id="KW-1185">Reference proteome</keyword>